<dbReference type="Proteomes" id="UP000630528">
    <property type="component" value="Unassembled WGS sequence"/>
</dbReference>
<dbReference type="GO" id="GO:0016491">
    <property type="term" value="F:oxidoreductase activity"/>
    <property type="evidence" value="ECO:0007669"/>
    <property type="project" value="InterPro"/>
</dbReference>
<dbReference type="RefSeq" id="WP_201175759.1">
    <property type="nucleotide sequence ID" value="NZ_JAEPWM010000010.1"/>
</dbReference>
<proteinExistence type="predicted"/>
<dbReference type="Gene3D" id="3.90.660.10">
    <property type="match status" value="1"/>
</dbReference>
<evidence type="ECO:0000313" key="3">
    <source>
        <dbReference type="Proteomes" id="UP000630528"/>
    </source>
</evidence>
<name>A0A934TVR4_9BURK</name>
<feature type="domain" description="Amine oxidase" evidence="1">
    <location>
        <begin position="14"/>
        <end position="421"/>
    </location>
</feature>
<dbReference type="PANTHER" id="PTHR42923">
    <property type="entry name" value="PROTOPORPHYRINOGEN OXIDASE"/>
    <property type="match status" value="1"/>
</dbReference>
<dbReference type="EMBL" id="JAEPWM010000010">
    <property type="protein sequence ID" value="MBK6008442.1"/>
    <property type="molecule type" value="Genomic_DNA"/>
</dbReference>
<evidence type="ECO:0000313" key="2">
    <source>
        <dbReference type="EMBL" id="MBK6008442.1"/>
    </source>
</evidence>
<dbReference type="Pfam" id="PF01593">
    <property type="entry name" value="Amino_oxidase"/>
    <property type="match status" value="1"/>
</dbReference>
<dbReference type="AlphaFoldDB" id="A0A934TVR4"/>
<dbReference type="NCBIfam" id="TIGR03467">
    <property type="entry name" value="HpnE"/>
    <property type="match status" value="1"/>
</dbReference>
<sequence length="427" mass="44685">MSRRLAVIGAGWGGLAAAVAATRAGWNVTVFEAARSLGGRARSLVVSLPEGGTALLDNGQHILIGAYVETLALMETVGIDPAEALLRLPLVLQDAAGDGLQLPACAAPWDALLGIVRVPGWGWSERLSLLRAALGWRLAGFRCDPAWTVAQLTRGLAPRVRAELVEPLCVAALNTPADRASAAVFLRVLRDALFGAGYRGWGASNLLLPRQDLGRVLPEAAVAWLAEHGTELRIGQRVGQLQRADAGWSVDGEPFAQVVLATPAPEAARLVEEAVPAASDWASTARALAFEAITTVYTLGGPRLPLPMLALRSGPGAPAQFVFDRGQLGGPPGLLAFVASASAREKSVLEAEVLQQAAALGWRVQPLQTVVEKRATFACVPGLRRPQARIAAGLWACGDYIEGPYPATLEGAVRSGFAVARGLPASD</sequence>
<dbReference type="Gene3D" id="3.50.50.60">
    <property type="entry name" value="FAD/NAD(P)-binding domain"/>
    <property type="match status" value="2"/>
</dbReference>
<dbReference type="InterPro" id="IPR002937">
    <property type="entry name" value="Amino_oxidase"/>
</dbReference>
<dbReference type="InterPro" id="IPR017830">
    <property type="entry name" value="SQase_HpnE"/>
</dbReference>
<dbReference type="InterPro" id="IPR036188">
    <property type="entry name" value="FAD/NAD-bd_sf"/>
</dbReference>
<gene>
    <name evidence="2" type="ORF">JJB11_20255</name>
</gene>
<organism evidence="2 3">
    <name type="scientific">Ramlibacter ginsenosidimutans</name>
    <dbReference type="NCBI Taxonomy" id="502333"/>
    <lineage>
        <taxon>Bacteria</taxon>
        <taxon>Pseudomonadati</taxon>
        <taxon>Pseudomonadota</taxon>
        <taxon>Betaproteobacteria</taxon>
        <taxon>Burkholderiales</taxon>
        <taxon>Comamonadaceae</taxon>
        <taxon>Ramlibacter</taxon>
    </lineage>
</organism>
<dbReference type="PANTHER" id="PTHR42923:SF47">
    <property type="entry name" value="BLR3003 PROTEIN"/>
    <property type="match status" value="1"/>
</dbReference>
<protein>
    <submittedName>
        <fullName evidence="2">FAD-dependent oxidoreductase</fullName>
    </submittedName>
</protein>
<dbReference type="SUPFAM" id="SSF51905">
    <property type="entry name" value="FAD/NAD(P)-binding domain"/>
    <property type="match status" value="1"/>
</dbReference>
<evidence type="ECO:0000259" key="1">
    <source>
        <dbReference type="Pfam" id="PF01593"/>
    </source>
</evidence>
<dbReference type="InterPro" id="IPR050464">
    <property type="entry name" value="Zeta_carotene_desat/Oxidored"/>
</dbReference>
<keyword evidence="3" id="KW-1185">Reference proteome</keyword>
<comment type="caution">
    <text evidence="2">The sequence shown here is derived from an EMBL/GenBank/DDBJ whole genome shotgun (WGS) entry which is preliminary data.</text>
</comment>
<accession>A0A934TVR4</accession>
<reference evidence="2" key="1">
    <citation type="journal article" date="2012" name="J. Microbiol. Biotechnol.">
        <title>Ramlibacter ginsenosidimutans sp. nov., with ginsenoside-converting activity.</title>
        <authorList>
            <person name="Wang L."/>
            <person name="An D.S."/>
            <person name="Kim S.G."/>
            <person name="Jin F.X."/>
            <person name="Kim S.C."/>
            <person name="Lee S.T."/>
            <person name="Im W.T."/>
        </authorList>
    </citation>
    <scope>NUCLEOTIDE SEQUENCE</scope>
    <source>
        <strain evidence="2">KACC 17527</strain>
    </source>
</reference>
<reference evidence="2" key="2">
    <citation type="submission" date="2021-01" db="EMBL/GenBank/DDBJ databases">
        <authorList>
            <person name="Kang M."/>
        </authorList>
    </citation>
    <scope>NUCLEOTIDE SEQUENCE</scope>
    <source>
        <strain evidence="2">KACC 17527</strain>
    </source>
</reference>